<dbReference type="Proteomes" id="UP001232001">
    <property type="component" value="Chromosome"/>
</dbReference>
<sequence length="226" mass="26775">MKYFELKNSRDRKNVGVKPQSEEGVFGDIQQDFIPWEGRIDFDFMLPEPYLEKKAKQVSLLDVAFIRTTFLVIDDDFLAFLKEFEIGNHQHWKIKTWQNKKLIHNYNLFLMNDTKQDVYIDFSNSEFYSKKLGDWDNSSIQQPVLVNDYDEYVSEKERLRKDQLMLLEKNVYLDLSKATEDMFRIVNAPPGGYFVSEKLKNAIEENGFTGMEFIEVSELDKVEVIY</sequence>
<protein>
    <recommendedName>
        <fullName evidence="3">Immunity protein 43 domain-containing protein</fullName>
    </recommendedName>
</protein>
<evidence type="ECO:0000313" key="2">
    <source>
        <dbReference type="Proteomes" id="UP001232001"/>
    </source>
</evidence>
<evidence type="ECO:0008006" key="3">
    <source>
        <dbReference type="Google" id="ProtNLM"/>
    </source>
</evidence>
<evidence type="ECO:0000313" key="1">
    <source>
        <dbReference type="EMBL" id="WGH75604.1"/>
    </source>
</evidence>
<accession>A0ABY8L2W5</accession>
<dbReference type="EMBL" id="CP122539">
    <property type="protein sequence ID" value="WGH75604.1"/>
    <property type="molecule type" value="Genomic_DNA"/>
</dbReference>
<dbReference type="RefSeq" id="WP_279651478.1">
    <property type="nucleotide sequence ID" value="NZ_CP122539.1"/>
</dbReference>
<reference evidence="1 2" key="1">
    <citation type="submission" date="2023-04" db="EMBL/GenBank/DDBJ databases">
        <title>Tenacibaculum tangerinum sp. nov., isolated from sea tidal flat of South Korea.</title>
        <authorList>
            <person name="Lee S.H."/>
            <person name="Kim J.-J."/>
        </authorList>
    </citation>
    <scope>NUCLEOTIDE SEQUENCE [LARGE SCALE GENOMIC DNA]</scope>
    <source>
        <strain evidence="1 2">GRR-S3-23</strain>
    </source>
</reference>
<name>A0ABY8L2W5_9FLAO</name>
<proteinExistence type="predicted"/>
<organism evidence="1 2">
    <name type="scientific">Tenacibaculum tangerinum</name>
    <dbReference type="NCBI Taxonomy" id="3038772"/>
    <lineage>
        <taxon>Bacteria</taxon>
        <taxon>Pseudomonadati</taxon>
        <taxon>Bacteroidota</taxon>
        <taxon>Flavobacteriia</taxon>
        <taxon>Flavobacteriales</taxon>
        <taxon>Flavobacteriaceae</taxon>
        <taxon>Tenacibaculum</taxon>
    </lineage>
</organism>
<keyword evidence="2" id="KW-1185">Reference proteome</keyword>
<gene>
    <name evidence="1" type="ORF">P8625_00130</name>
</gene>